<name>A0ACB7ULQ5_DIOAL</name>
<comment type="caution">
    <text evidence="1">The sequence shown here is derived from an EMBL/GenBank/DDBJ whole genome shotgun (WGS) entry which is preliminary data.</text>
</comment>
<gene>
    <name evidence="1" type="ORF">IHE45_15G060100</name>
</gene>
<dbReference type="EMBL" id="CM037025">
    <property type="protein sequence ID" value="KAH7661391.1"/>
    <property type="molecule type" value="Genomic_DNA"/>
</dbReference>
<evidence type="ECO:0000313" key="1">
    <source>
        <dbReference type="EMBL" id="KAH7661391.1"/>
    </source>
</evidence>
<protein>
    <submittedName>
        <fullName evidence="1">Uncharacterized protein</fullName>
    </submittedName>
</protein>
<proteinExistence type="predicted"/>
<sequence length="50" mass="5782">MRSSLMGECCLYVLVSVMCLYICRLVCLYIFSYVFVCEIGGKAEERLKVF</sequence>
<evidence type="ECO:0000313" key="2">
    <source>
        <dbReference type="Proteomes" id="UP000827976"/>
    </source>
</evidence>
<keyword evidence="2" id="KW-1185">Reference proteome</keyword>
<accession>A0ACB7ULQ5</accession>
<organism evidence="1 2">
    <name type="scientific">Dioscorea alata</name>
    <name type="common">Purple yam</name>
    <dbReference type="NCBI Taxonomy" id="55571"/>
    <lineage>
        <taxon>Eukaryota</taxon>
        <taxon>Viridiplantae</taxon>
        <taxon>Streptophyta</taxon>
        <taxon>Embryophyta</taxon>
        <taxon>Tracheophyta</taxon>
        <taxon>Spermatophyta</taxon>
        <taxon>Magnoliopsida</taxon>
        <taxon>Liliopsida</taxon>
        <taxon>Dioscoreales</taxon>
        <taxon>Dioscoreaceae</taxon>
        <taxon>Dioscorea</taxon>
    </lineage>
</organism>
<dbReference type="Proteomes" id="UP000827976">
    <property type="component" value="Chromosome 15"/>
</dbReference>
<reference evidence="2" key="1">
    <citation type="journal article" date="2022" name="Nat. Commun.">
        <title>Chromosome evolution and the genetic basis of agronomically important traits in greater yam.</title>
        <authorList>
            <person name="Bredeson J.V."/>
            <person name="Lyons J.B."/>
            <person name="Oniyinde I.O."/>
            <person name="Okereke N.R."/>
            <person name="Kolade O."/>
            <person name="Nnabue I."/>
            <person name="Nwadili C.O."/>
            <person name="Hribova E."/>
            <person name="Parker M."/>
            <person name="Nwogha J."/>
            <person name="Shu S."/>
            <person name="Carlson J."/>
            <person name="Kariba R."/>
            <person name="Muthemba S."/>
            <person name="Knop K."/>
            <person name="Barton G.J."/>
            <person name="Sherwood A.V."/>
            <person name="Lopez-Montes A."/>
            <person name="Asiedu R."/>
            <person name="Jamnadass R."/>
            <person name="Muchugi A."/>
            <person name="Goodstein D."/>
            <person name="Egesi C.N."/>
            <person name="Featherston J."/>
            <person name="Asfaw A."/>
            <person name="Simpson G.G."/>
            <person name="Dolezel J."/>
            <person name="Hendre P.S."/>
            <person name="Van Deynze A."/>
            <person name="Kumar P.L."/>
            <person name="Obidiegwu J.E."/>
            <person name="Bhattacharjee R."/>
            <person name="Rokhsar D.S."/>
        </authorList>
    </citation>
    <scope>NUCLEOTIDE SEQUENCE [LARGE SCALE GENOMIC DNA]</scope>
    <source>
        <strain evidence="2">cv. TDa95/00328</strain>
    </source>
</reference>